<name>A0A225VM65_9STRA</name>
<evidence type="ECO:0008006" key="3">
    <source>
        <dbReference type="Google" id="ProtNLM"/>
    </source>
</evidence>
<gene>
    <name evidence="1" type="ORF">PHMEG_00021682</name>
</gene>
<reference evidence="2" key="1">
    <citation type="submission" date="2017-03" db="EMBL/GenBank/DDBJ databases">
        <title>Phytopthora megakarya and P. palmivora, two closely related causual agents of cacao black pod achieved similar genome size and gene model numbers by different mechanisms.</title>
        <authorList>
            <person name="Ali S."/>
            <person name="Shao J."/>
            <person name="Larry D.J."/>
            <person name="Kronmiller B."/>
            <person name="Shen D."/>
            <person name="Strem M.D."/>
            <person name="Melnick R.L."/>
            <person name="Guiltinan M.J."/>
            <person name="Tyler B.M."/>
            <person name="Meinhardt L.W."/>
            <person name="Bailey B.A."/>
        </authorList>
    </citation>
    <scope>NUCLEOTIDE SEQUENCE [LARGE SCALE GENOMIC DNA]</scope>
    <source>
        <strain evidence="2">zdho120</strain>
    </source>
</reference>
<dbReference type="EMBL" id="NBNE01004110">
    <property type="protein sequence ID" value="OWZ06109.1"/>
    <property type="molecule type" value="Genomic_DNA"/>
</dbReference>
<protein>
    <recommendedName>
        <fullName evidence="3">Transposase</fullName>
    </recommendedName>
</protein>
<dbReference type="AlphaFoldDB" id="A0A225VM65"/>
<evidence type="ECO:0000313" key="2">
    <source>
        <dbReference type="Proteomes" id="UP000198211"/>
    </source>
</evidence>
<sequence length="234" mass="27672">MCFFHVLYNVRKRTRQLTDAAVTMVYKGIIAIQYSASLLEFYEIRNTIVNQTETFERDQSKTDKKFTAAHQARLCDFYDKHPLSYLDEAQTAFVQAHHFTISTSSIWRIIHEFGLTWKVLERRAMHIKERDVNRFINELSRIDWSHYNLIFLDERMPRVSVLAFIGVSGLIDYFDTHGTFDRVKIFKCCRDFAYSKRGRVRQYSGSHSVWILDGAHYNQSSGRDLLLFAVQNFR</sequence>
<comment type="caution">
    <text evidence="1">The sequence shown here is derived from an EMBL/GenBank/DDBJ whole genome shotgun (WGS) entry which is preliminary data.</text>
</comment>
<proteinExistence type="predicted"/>
<dbReference type="STRING" id="4795.A0A225VM65"/>
<evidence type="ECO:0000313" key="1">
    <source>
        <dbReference type="EMBL" id="OWZ06109.1"/>
    </source>
</evidence>
<keyword evidence="2" id="KW-1185">Reference proteome</keyword>
<dbReference type="Proteomes" id="UP000198211">
    <property type="component" value="Unassembled WGS sequence"/>
</dbReference>
<organism evidence="1 2">
    <name type="scientific">Phytophthora megakarya</name>
    <dbReference type="NCBI Taxonomy" id="4795"/>
    <lineage>
        <taxon>Eukaryota</taxon>
        <taxon>Sar</taxon>
        <taxon>Stramenopiles</taxon>
        <taxon>Oomycota</taxon>
        <taxon>Peronosporomycetes</taxon>
        <taxon>Peronosporales</taxon>
        <taxon>Peronosporaceae</taxon>
        <taxon>Phytophthora</taxon>
    </lineage>
</organism>
<accession>A0A225VM65</accession>
<dbReference type="OrthoDB" id="143818at2759"/>